<dbReference type="InterPro" id="IPR011004">
    <property type="entry name" value="Trimer_LpxA-like_sf"/>
</dbReference>
<dbReference type="Gene3D" id="2.160.10.10">
    <property type="entry name" value="Hexapeptide repeat proteins"/>
    <property type="match status" value="1"/>
</dbReference>
<dbReference type="RefSeq" id="XP_025356044.1">
    <property type="nucleotide sequence ID" value="XM_025497286.1"/>
</dbReference>
<comment type="similarity">
    <text evidence="2">Belongs to the eIF-2B gamma/epsilon subunits family.</text>
</comment>
<dbReference type="Pfam" id="PF00483">
    <property type="entry name" value="NTP_transferase"/>
    <property type="match status" value="1"/>
</dbReference>
<dbReference type="GeneID" id="37019067"/>
<dbReference type="EMBL" id="KZ819603">
    <property type="protein sequence ID" value="PWN35742.1"/>
    <property type="molecule type" value="Genomic_DNA"/>
</dbReference>
<keyword evidence="3" id="KW-0963">Cytoplasm</keyword>
<keyword evidence="11" id="KW-0808">Transferase</keyword>
<evidence type="ECO:0000313" key="12">
    <source>
        <dbReference type="Proteomes" id="UP000245771"/>
    </source>
</evidence>
<dbReference type="Pfam" id="PF25084">
    <property type="entry name" value="LbH_EIF2B"/>
    <property type="match status" value="1"/>
</dbReference>
<dbReference type="InterPro" id="IPR016024">
    <property type="entry name" value="ARM-type_fold"/>
</dbReference>
<dbReference type="STRING" id="1280837.A0A316VDT8"/>
<evidence type="ECO:0000256" key="5">
    <source>
        <dbReference type="ARBA" id="ARBA00022917"/>
    </source>
</evidence>
<dbReference type="GO" id="GO:0031369">
    <property type="term" value="F:translation initiation factor binding"/>
    <property type="evidence" value="ECO:0007669"/>
    <property type="project" value="InterPro"/>
</dbReference>
<comment type="subunit">
    <text evidence="8">Component of the translation initiation factor 2B (eIF2B) complex which is a heterodecamer of two sets of five different subunits: alpha, beta, gamma, delta and epsilon. Subunits alpha, beta and delta comprise a regulatory subcomplex and subunits epsilon and gamma comprise a catalytic subcomplex. Within the complex, the hexameric regulatory complex resides at the center, with the two heterodimeric catalytic subcomplexes bound on opposite sides.</text>
</comment>
<dbReference type="Pfam" id="PF02020">
    <property type="entry name" value="W2"/>
    <property type="match status" value="1"/>
</dbReference>
<dbReference type="InterPro" id="IPR029044">
    <property type="entry name" value="Nucleotide-diphossugar_trans"/>
</dbReference>
<feature type="compositionally biased region" description="Low complexity" evidence="9">
    <location>
        <begin position="31"/>
        <end position="42"/>
    </location>
</feature>
<dbReference type="InterPro" id="IPR056764">
    <property type="entry name" value="LbH_EIF2B3/5"/>
</dbReference>
<dbReference type="GO" id="GO:0005851">
    <property type="term" value="C:eukaryotic translation initiation factor 2B complex"/>
    <property type="evidence" value="ECO:0007669"/>
    <property type="project" value="TreeGrafter"/>
</dbReference>
<dbReference type="SUPFAM" id="SSF48371">
    <property type="entry name" value="ARM repeat"/>
    <property type="match status" value="1"/>
</dbReference>
<reference evidence="11 12" key="1">
    <citation type="journal article" date="2018" name="Mol. Biol. Evol.">
        <title>Broad Genomic Sampling Reveals a Smut Pathogenic Ancestry of the Fungal Clade Ustilaginomycotina.</title>
        <authorList>
            <person name="Kijpornyongpan T."/>
            <person name="Mondo S.J."/>
            <person name="Barry K."/>
            <person name="Sandor L."/>
            <person name="Lee J."/>
            <person name="Lipzen A."/>
            <person name="Pangilinan J."/>
            <person name="LaButti K."/>
            <person name="Hainaut M."/>
            <person name="Henrissat B."/>
            <person name="Grigoriev I.V."/>
            <person name="Spatafora J.W."/>
            <person name="Aime M.C."/>
        </authorList>
    </citation>
    <scope>NUCLEOTIDE SEQUENCE [LARGE SCALE GENOMIC DNA]</scope>
    <source>
        <strain evidence="11 12">MCA 3882</strain>
    </source>
</reference>
<dbReference type="InParanoid" id="A0A316VDT8"/>
<dbReference type="SUPFAM" id="SSF51161">
    <property type="entry name" value="Trimeric LpxA-like enzymes"/>
    <property type="match status" value="1"/>
</dbReference>
<comment type="subcellular location">
    <subcellularLocation>
        <location evidence="1">Cytoplasm</location>
        <location evidence="1">Cytosol</location>
    </subcellularLocation>
</comment>
<dbReference type="Proteomes" id="UP000245771">
    <property type="component" value="Unassembled WGS sequence"/>
</dbReference>
<evidence type="ECO:0000256" key="6">
    <source>
        <dbReference type="ARBA" id="ARBA00044144"/>
    </source>
</evidence>
<feature type="region of interest" description="Disordered" evidence="9">
    <location>
        <begin position="570"/>
        <end position="609"/>
    </location>
</feature>
<evidence type="ECO:0000256" key="7">
    <source>
        <dbReference type="ARBA" id="ARBA00044345"/>
    </source>
</evidence>
<keyword evidence="5" id="KW-0648">Protein biosynthesis</keyword>
<keyword evidence="12" id="KW-1185">Reference proteome</keyword>
<dbReference type="Gene3D" id="3.90.550.10">
    <property type="entry name" value="Spore Coat Polysaccharide Biosynthesis Protein SpsA, Chain A"/>
    <property type="match status" value="1"/>
</dbReference>
<evidence type="ECO:0000256" key="9">
    <source>
        <dbReference type="SAM" id="MobiDB-lite"/>
    </source>
</evidence>
<evidence type="ECO:0000256" key="8">
    <source>
        <dbReference type="ARBA" id="ARBA00046432"/>
    </source>
</evidence>
<organism evidence="11 12">
    <name type="scientific">Meira miltonrushii</name>
    <dbReference type="NCBI Taxonomy" id="1280837"/>
    <lineage>
        <taxon>Eukaryota</taxon>
        <taxon>Fungi</taxon>
        <taxon>Dikarya</taxon>
        <taxon>Basidiomycota</taxon>
        <taxon>Ustilaginomycotina</taxon>
        <taxon>Exobasidiomycetes</taxon>
        <taxon>Exobasidiales</taxon>
        <taxon>Brachybasidiaceae</taxon>
        <taxon>Meira</taxon>
    </lineage>
</organism>
<feature type="compositionally biased region" description="Acidic residues" evidence="9">
    <location>
        <begin position="574"/>
        <end position="585"/>
    </location>
</feature>
<dbReference type="FunCoup" id="A0A316VDT8">
    <property type="interactions" value="654"/>
</dbReference>
<dbReference type="SUPFAM" id="SSF53448">
    <property type="entry name" value="Nucleotide-diphospho-sugar transferases"/>
    <property type="match status" value="1"/>
</dbReference>
<dbReference type="OrthoDB" id="424572at2759"/>
<feature type="region of interest" description="Disordered" evidence="9">
    <location>
        <begin position="452"/>
        <end position="492"/>
    </location>
</feature>
<proteinExistence type="inferred from homology"/>
<dbReference type="AlphaFoldDB" id="A0A316VDT8"/>
<dbReference type="InterPro" id="IPR005835">
    <property type="entry name" value="NTP_transferase_dom"/>
</dbReference>
<feature type="compositionally biased region" description="Low complexity" evidence="9">
    <location>
        <begin position="591"/>
        <end position="601"/>
    </location>
</feature>
<dbReference type="Gene3D" id="1.25.40.180">
    <property type="match status" value="1"/>
</dbReference>
<feature type="region of interest" description="Disordered" evidence="9">
    <location>
        <begin position="1"/>
        <end position="45"/>
    </location>
</feature>
<keyword evidence="4" id="KW-0396">Initiation factor</keyword>
<dbReference type="PROSITE" id="PS51363">
    <property type="entry name" value="W2"/>
    <property type="match status" value="1"/>
</dbReference>
<evidence type="ECO:0000256" key="1">
    <source>
        <dbReference type="ARBA" id="ARBA00004514"/>
    </source>
</evidence>
<dbReference type="PANTHER" id="PTHR45887">
    <property type="entry name" value="TRANSLATION INITIATION FACTOR EIF-2B SUBUNIT EPSILON"/>
    <property type="match status" value="1"/>
</dbReference>
<dbReference type="GO" id="GO:0005829">
    <property type="term" value="C:cytosol"/>
    <property type="evidence" value="ECO:0007669"/>
    <property type="project" value="UniProtKB-SubCell"/>
</dbReference>
<dbReference type="InterPro" id="IPR044123">
    <property type="entry name" value="W2_eIF2B_epsilon"/>
</dbReference>
<dbReference type="GO" id="GO:0003743">
    <property type="term" value="F:translation initiation factor activity"/>
    <property type="evidence" value="ECO:0007669"/>
    <property type="project" value="UniProtKB-KW"/>
</dbReference>
<evidence type="ECO:0000259" key="10">
    <source>
        <dbReference type="PROSITE" id="PS51363"/>
    </source>
</evidence>
<feature type="region of interest" description="Disordered" evidence="9">
    <location>
        <begin position="508"/>
        <end position="529"/>
    </location>
</feature>
<gene>
    <name evidence="11" type="ORF">FA14DRAFT_145712</name>
</gene>
<protein>
    <recommendedName>
        <fullName evidence="6">Translation initiation factor eIF2B subunit epsilon</fullName>
    </recommendedName>
    <alternativeName>
        <fullName evidence="7">eIF2B GDP-GTP exchange factor subunit epsilon</fullName>
    </alternativeName>
</protein>
<evidence type="ECO:0000313" key="11">
    <source>
        <dbReference type="EMBL" id="PWN35742.1"/>
    </source>
</evidence>
<sequence length="793" mass="87392">MASRGNKQSGGGSGGAAASGSGSHAKKNNRDSGSGQLQSGGDQPEEDPLVAVLLADSYDNHFAPLTLNWPRCLLPLANVPLLHYSVESATRAGVSHIYVLTRSHAHLIRQHVNDHLHNLLHSQGIAITVMSTPEARSEGDAIRELDAKQVLRSDFLLYRSDSVCTMDLRPVVDLHRKRRAIDKDAIMTMCCMQAGDQTTMRSKAMRPVQYIDPATNQILHYEQLPGLPKRKAVMPFELLRLDDKTGFDEIDVRFDLVDAGVYICSIDVPPLFSENFDYQSLSLDFIPGILTSDLLDSKIFLHVGKRGYGGRAQDTQTYDAISRDVLRRWTHPFTPASSAWLSERMTERRGWRYVGQEVQAHRSSNVGPCSMIASRCTLEPNVTITGSVLCEGVEIGNGSTISKSHIHPSVTVGKQVKMISCIIGKGARILDNVTLGRGCLIGADCVVGPNVSLPDGSRVGSKERESWDEEEEDEASKSNSSSDVPAKHDARVGAESKGVLWTNLWQKKDRAQTGAEEENESEDDEDGDIDEDIANLRLRAIGFNDEAETKGVQNIEDELEDNESVSSIAFDSEFGSDDEDLDGFSDDGRSTHSSSAFSHVSGTRGGVTNLTLDDEVDTQMEKEAVSARLAEFETEAKASLMRALEENHSIDNASLELKTLRMASNVSLRDVQKVVVETLLDRCKPADPKSVQALVVRWGKLIAQVSQDDEQQAVVVMQSYCASHPAKINLFVPLLKLFYNEDVVSDEAIVAWWRSKASQTGNEKMLDLRTRAQGVIRYILEDDDDEDEEDEDE</sequence>
<accession>A0A316VDT8</accession>
<dbReference type="GO" id="GO:0016740">
    <property type="term" value="F:transferase activity"/>
    <property type="evidence" value="ECO:0007669"/>
    <property type="project" value="UniProtKB-KW"/>
</dbReference>
<dbReference type="InterPro" id="IPR035543">
    <property type="entry name" value="eIF-2B_epsilon_N"/>
</dbReference>
<evidence type="ECO:0000256" key="3">
    <source>
        <dbReference type="ARBA" id="ARBA00022490"/>
    </source>
</evidence>
<feature type="compositionally biased region" description="Gly residues" evidence="9">
    <location>
        <begin position="8"/>
        <end position="17"/>
    </location>
</feature>
<dbReference type="InterPro" id="IPR003307">
    <property type="entry name" value="W2_domain"/>
</dbReference>
<dbReference type="GO" id="GO:0005085">
    <property type="term" value="F:guanyl-nucleotide exchange factor activity"/>
    <property type="evidence" value="ECO:0007669"/>
    <property type="project" value="InterPro"/>
</dbReference>
<feature type="domain" description="W2" evidence="10">
    <location>
        <begin position="622"/>
        <end position="789"/>
    </location>
</feature>
<dbReference type="PANTHER" id="PTHR45887:SF1">
    <property type="entry name" value="TRANSLATION INITIATION FACTOR EIF-2B SUBUNIT EPSILON"/>
    <property type="match status" value="1"/>
</dbReference>
<dbReference type="CDD" id="cd04197">
    <property type="entry name" value="eIF-2B_epsilon_N"/>
    <property type="match status" value="1"/>
</dbReference>
<dbReference type="CDD" id="cd11558">
    <property type="entry name" value="W2_eIF2B_epsilon"/>
    <property type="match status" value="1"/>
</dbReference>
<evidence type="ECO:0000256" key="4">
    <source>
        <dbReference type="ARBA" id="ARBA00022540"/>
    </source>
</evidence>
<dbReference type="InterPro" id="IPR051956">
    <property type="entry name" value="eIF2B_epsilon"/>
</dbReference>
<name>A0A316VDT8_9BASI</name>
<feature type="compositionally biased region" description="Acidic residues" evidence="9">
    <location>
        <begin position="515"/>
        <end position="529"/>
    </location>
</feature>
<evidence type="ECO:0000256" key="2">
    <source>
        <dbReference type="ARBA" id="ARBA00007878"/>
    </source>
</evidence>